<evidence type="ECO:0000256" key="4">
    <source>
        <dbReference type="ARBA" id="ARBA00022729"/>
    </source>
</evidence>
<evidence type="ECO:0000313" key="11">
    <source>
        <dbReference type="Proteomes" id="UP000553963"/>
    </source>
</evidence>
<keyword evidence="11" id="KW-1185">Reference proteome</keyword>
<keyword evidence="3" id="KW-1003">Cell membrane</keyword>
<dbReference type="RefSeq" id="WP_380146365.1">
    <property type="nucleotide sequence ID" value="NZ_JBHLWW010000001.1"/>
</dbReference>
<evidence type="ECO:0000256" key="1">
    <source>
        <dbReference type="ARBA" id="ARBA00004418"/>
    </source>
</evidence>
<feature type="signal peptide" evidence="9">
    <location>
        <begin position="1"/>
        <end position="27"/>
    </location>
</feature>
<dbReference type="InterPro" id="IPR050490">
    <property type="entry name" value="Bact_solute-bd_prot1"/>
</dbReference>
<comment type="caution">
    <text evidence="10">The sequence shown here is derived from an EMBL/GenBank/DDBJ whole genome shotgun (WGS) entry which is preliminary data.</text>
</comment>
<sequence>MLKVGMSLRKAVLGAALLAASASSALAGEVTLWSWRTEDQAAMEKIFAAFTAKNPDITVKLQFTPDADYQNRLSTALRGGKGPDIAQLKAYGELQPLIQGGYLEALDESVPQLKEFGEAALGGSRSIDDGKLYGVPYSTPVMGVFYNTEIFEKNGIAVPKTYEEFIAACTKLKAAGVLPIAAGGANGSAWALEISVGVVGPTVYGGGFYDEMMSGKAKFTDPRYVAALQRVKDLAPFYSDGFAGVDYTTATQQFISGKAAMFLGGAWENGSFKAQNPDLKFSIFPFPADKDDGPVAVSTFSDGSYGLVSDSEHKEDAVKVLQFIASPEFAQLFADNLGWPPARSGATANDPVLKSMIDMQAKPTPYLTLVGFRWQTPTASSILQAEIIDMIEGKIAPDKLAADMDAGVATWFKPKQ</sequence>
<evidence type="ECO:0000256" key="5">
    <source>
        <dbReference type="ARBA" id="ARBA00022764"/>
    </source>
</evidence>
<keyword evidence="6" id="KW-0472">Membrane</keyword>
<dbReference type="EMBL" id="JACIDS010000002">
    <property type="protein sequence ID" value="MBB3930207.1"/>
    <property type="molecule type" value="Genomic_DNA"/>
</dbReference>
<keyword evidence="5" id="KW-0574">Periplasm</keyword>
<name>A0A840AME4_9HYPH</name>
<evidence type="ECO:0000256" key="2">
    <source>
        <dbReference type="ARBA" id="ARBA00008520"/>
    </source>
</evidence>
<organism evidence="10 11">
    <name type="scientific">Kaistia hirudinis</name>
    <dbReference type="NCBI Taxonomy" id="1293440"/>
    <lineage>
        <taxon>Bacteria</taxon>
        <taxon>Pseudomonadati</taxon>
        <taxon>Pseudomonadota</taxon>
        <taxon>Alphaproteobacteria</taxon>
        <taxon>Hyphomicrobiales</taxon>
        <taxon>Kaistiaceae</taxon>
        <taxon>Kaistia</taxon>
    </lineage>
</organism>
<comment type="subcellular location">
    <subcellularLocation>
        <location evidence="1">Periplasm</location>
    </subcellularLocation>
</comment>
<reference evidence="10 11" key="1">
    <citation type="submission" date="2020-08" db="EMBL/GenBank/DDBJ databases">
        <title>Genomic Encyclopedia of Type Strains, Phase IV (KMG-IV): sequencing the most valuable type-strain genomes for metagenomic binning, comparative biology and taxonomic classification.</title>
        <authorList>
            <person name="Goeker M."/>
        </authorList>
    </citation>
    <scope>NUCLEOTIDE SEQUENCE [LARGE SCALE GENOMIC DNA]</scope>
    <source>
        <strain evidence="10 11">DSM 25966</strain>
    </source>
</reference>
<dbReference type="Proteomes" id="UP000553963">
    <property type="component" value="Unassembled WGS sequence"/>
</dbReference>
<protein>
    <submittedName>
        <fullName evidence="10">Raffinose/stachyose/melibiose transport system substrate-binding protein</fullName>
    </submittedName>
</protein>
<dbReference type="Gene3D" id="3.40.190.10">
    <property type="entry name" value="Periplasmic binding protein-like II"/>
    <property type="match status" value="2"/>
</dbReference>
<evidence type="ECO:0000256" key="9">
    <source>
        <dbReference type="SAM" id="SignalP"/>
    </source>
</evidence>
<evidence type="ECO:0000256" key="7">
    <source>
        <dbReference type="ARBA" id="ARBA00023139"/>
    </source>
</evidence>
<comment type="similarity">
    <text evidence="2">Belongs to the bacterial solute-binding protein 1 family.</text>
</comment>
<evidence type="ECO:0000256" key="3">
    <source>
        <dbReference type="ARBA" id="ARBA00022475"/>
    </source>
</evidence>
<dbReference type="GO" id="GO:0042597">
    <property type="term" value="C:periplasmic space"/>
    <property type="evidence" value="ECO:0007669"/>
    <property type="project" value="UniProtKB-SubCell"/>
</dbReference>
<evidence type="ECO:0000256" key="8">
    <source>
        <dbReference type="ARBA" id="ARBA00023288"/>
    </source>
</evidence>
<keyword evidence="4 9" id="KW-0732">Signal</keyword>
<dbReference type="PANTHER" id="PTHR43649">
    <property type="entry name" value="ARABINOSE-BINDING PROTEIN-RELATED"/>
    <property type="match status" value="1"/>
</dbReference>
<dbReference type="InterPro" id="IPR006059">
    <property type="entry name" value="SBP"/>
</dbReference>
<dbReference type="AlphaFoldDB" id="A0A840AME4"/>
<gene>
    <name evidence="10" type="ORF">GGR25_001246</name>
</gene>
<evidence type="ECO:0000313" key="10">
    <source>
        <dbReference type="EMBL" id="MBB3930207.1"/>
    </source>
</evidence>
<keyword evidence="7" id="KW-0564">Palmitate</keyword>
<dbReference type="SUPFAM" id="SSF53850">
    <property type="entry name" value="Periplasmic binding protein-like II"/>
    <property type="match status" value="1"/>
</dbReference>
<proteinExistence type="inferred from homology"/>
<dbReference type="PANTHER" id="PTHR43649:SF33">
    <property type="entry name" value="POLYGALACTURONAN_RHAMNOGALACTURONAN-BINDING PROTEIN YTCQ"/>
    <property type="match status" value="1"/>
</dbReference>
<feature type="chain" id="PRO_5032886492" evidence="9">
    <location>
        <begin position="28"/>
        <end position="416"/>
    </location>
</feature>
<keyword evidence="8" id="KW-0449">Lipoprotein</keyword>
<dbReference type="Pfam" id="PF01547">
    <property type="entry name" value="SBP_bac_1"/>
    <property type="match status" value="1"/>
</dbReference>
<evidence type="ECO:0000256" key="6">
    <source>
        <dbReference type="ARBA" id="ARBA00023136"/>
    </source>
</evidence>
<accession>A0A840AME4</accession>